<evidence type="ECO:0008006" key="3">
    <source>
        <dbReference type="Google" id="ProtNLM"/>
    </source>
</evidence>
<organism evidence="1 2">
    <name type="scientific">Arthrobacter caoxuetaonis</name>
    <dbReference type="NCBI Taxonomy" id="2886935"/>
    <lineage>
        <taxon>Bacteria</taxon>
        <taxon>Bacillati</taxon>
        <taxon>Actinomycetota</taxon>
        <taxon>Actinomycetes</taxon>
        <taxon>Micrococcales</taxon>
        <taxon>Micrococcaceae</taxon>
        <taxon>Arthrobacter</taxon>
    </lineage>
</organism>
<sequence length="151" mass="16909">MAWYLCAISPNEPRNWQLCKERGLWGYTRGTPKCEAGDHLLFWIGKRGYIGYGLVTDMPRRPRSKADAPWAGGTDRFTAVVPMTVQVEIAEPVFLPFVNNVQQDTGFNTGQLQRGMSLVPNDAATRITARLLERYFEAQGEAEGSESPDRA</sequence>
<dbReference type="RefSeq" id="WP_227896333.1">
    <property type="nucleotide sequence ID" value="NZ_CP099466.1"/>
</dbReference>
<gene>
    <name evidence="1" type="ORF">LJ757_11715</name>
</gene>
<dbReference type="AlphaFoldDB" id="A0A9X1SFC0"/>
<dbReference type="SUPFAM" id="SSF88697">
    <property type="entry name" value="PUA domain-like"/>
    <property type="match status" value="1"/>
</dbReference>
<dbReference type="Proteomes" id="UP001139158">
    <property type="component" value="Unassembled WGS sequence"/>
</dbReference>
<comment type="caution">
    <text evidence="1">The sequence shown here is derived from an EMBL/GenBank/DDBJ whole genome shotgun (WGS) entry which is preliminary data.</text>
</comment>
<accession>A0A9X1SFC0</accession>
<evidence type="ECO:0000313" key="2">
    <source>
        <dbReference type="Proteomes" id="UP001139158"/>
    </source>
</evidence>
<dbReference type="InterPro" id="IPR015947">
    <property type="entry name" value="PUA-like_sf"/>
</dbReference>
<name>A0A9X1SFC0_9MICC</name>
<proteinExistence type="predicted"/>
<reference evidence="1" key="1">
    <citation type="submission" date="2021-10" db="EMBL/GenBank/DDBJ databases">
        <title>Novel species in genus Arthrobacter.</title>
        <authorList>
            <person name="Liu Y."/>
        </authorList>
    </citation>
    <scope>NUCLEOTIDE SEQUENCE</scope>
    <source>
        <strain evidence="1">Zg-Y453</strain>
    </source>
</reference>
<dbReference type="EMBL" id="JAJFZV010000011">
    <property type="protein sequence ID" value="MCC3298469.1"/>
    <property type="molecule type" value="Genomic_DNA"/>
</dbReference>
<keyword evidence="2" id="KW-1185">Reference proteome</keyword>
<protein>
    <recommendedName>
        <fullName evidence="3">EVE domain-containing protein</fullName>
    </recommendedName>
</protein>
<evidence type="ECO:0000313" key="1">
    <source>
        <dbReference type="EMBL" id="MCC3298469.1"/>
    </source>
</evidence>